<sequence length="83" mass="8775">MDAGPEKPYGRIPHPHQENPASFSTRRTPGRIVATQPGADGICHVGTIQTSSGVMTGLVSKVAILPLPPWTTSSRPSEDVKNS</sequence>
<dbReference type="EMBL" id="BMAU01021194">
    <property type="protein sequence ID" value="GFX96847.1"/>
    <property type="molecule type" value="Genomic_DNA"/>
</dbReference>
<feature type="region of interest" description="Disordered" evidence="1">
    <location>
        <begin position="1"/>
        <end position="28"/>
    </location>
</feature>
<protein>
    <submittedName>
        <fullName evidence="2">Uncharacterized protein</fullName>
    </submittedName>
</protein>
<dbReference type="AlphaFoldDB" id="A0A8X6RPV3"/>
<dbReference type="Proteomes" id="UP000887159">
    <property type="component" value="Unassembled WGS sequence"/>
</dbReference>
<proteinExistence type="predicted"/>
<accession>A0A8X6RPV3</accession>
<gene>
    <name evidence="2" type="ORF">TNCV_1648821</name>
</gene>
<reference evidence="2" key="1">
    <citation type="submission" date="2020-08" db="EMBL/GenBank/DDBJ databases">
        <title>Multicomponent nature underlies the extraordinary mechanical properties of spider dragline silk.</title>
        <authorList>
            <person name="Kono N."/>
            <person name="Nakamura H."/>
            <person name="Mori M."/>
            <person name="Yoshida Y."/>
            <person name="Ohtoshi R."/>
            <person name="Malay A.D."/>
            <person name="Moran D.A.P."/>
            <person name="Tomita M."/>
            <person name="Numata K."/>
            <person name="Arakawa K."/>
        </authorList>
    </citation>
    <scope>NUCLEOTIDE SEQUENCE</scope>
</reference>
<keyword evidence="3" id="KW-1185">Reference proteome</keyword>
<evidence type="ECO:0000313" key="2">
    <source>
        <dbReference type="EMBL" id="GFX96847.1"/>
    </source>
</evidence>
<evidence type="ECO:0000256" key="1">
    <source>
        <dbReference type="SAM" id="MobiDB-lite"/>
    </source>
</evidence>
<evidence type="ECO:0000313" key="3">
    <source>
        <dbReference type="Proteomes" id="UP000887159"/>
    </source>
</evidence>
<name>A0A8X6RPV3_TRICX</name>
<comment type="caution">
    <text evidence="2">The sequence shown here is derived from an EMBL/GenBank/DDBJ whole genome shotgun (WGS) entry which is preliminary data.</text>
</comment>
<organism evidence="2 3">
    <name type="scientific">Trichonephila clavipes</name>
    <name type="common">Golden silk orbweaver</name>
    <name type="synonym">Nephila clavipes</name>
    <dbReference type="NCBI Taxonomy" id="2585209"/>
    <lineage>
        <taxon>Eukaryota</taxon>
        <taxon>Metazoa</taxon>
        <taxon>Ecdysozoa</taxon>
        <taxon>Arthropoda</taxon>
        <taxon>Chelicerata</taxon>
        <taxon>Arachnida</taxon>
        <taxon>Araneae</taxon>
        <taxon>Araneomorphae</taxon>
        <taxon>Entelegynae</taxon>
        <taxon>Araneoidea</taxon>
        <taxon>Nephilidae</taxon>
        <taxon>Trichonephila</taxon>
    </lineage>
</organism>